<dbReference type="AlphaFoldDB" id="A0A099KDN2"/>
<reference evidence="3 4" key="1">
    <citation type="submission" date="2014-08" db="EMBL/GenBank/DDBJ databases">
        <title>Genomic and Phenotypic Diversity of Colwellia psychrerythraea strains from Disparate Marine Basins.</title>
        <authorList>
            <person name="Techtmann S.M."/>
            <person name="Stelling S.C."/>
            <person name="Utturkar S.M."/>
            <person name="Alshibli N."/>
            <person name="Harris A."/>
            <person name="Brown S.D."/>
            <person name="Hazen T.C."/>
        </authorList>
    </citation>
    <scope>NUCLEOTIDE SEQUENCE [LARGE SCALE GENOMIC DNA]</scope>
    <source>
        <strain evidence="3 4">ND2E</strain>
    </source>
</reference>
<dbReference type="InterPro" id="IPR007167">
    <property type="entry name" value="Fe-transptr_FeoA-like"/>
</dbReference>
<dbReference type="EMBL" id="JQED01000042">
    <property type="protein sequence ID" value="KGJ88874.1"/>
    <property type="molecule type" value="Genomic_DNA"/>
</dbReference>
<dbReference type="SUPFAM" id="SSF50037">
    <property type="entry name" value="C-terminal domain of transcriptional repressors"/>
    <property type="match status" value="1"/>
</dbReference>
<comment type="caution">
    <text evidence="3">The sequence shown here is derived from an EMBL/GenBank/DDBJ whole genome shotgun (WGS) entry which is preliminary data.</text>
</comment>
<evidence type="ECO:0000313" key="4">
    <source>
        <dbReference type="Proteomes" id="UP000029843"/>
    </source>
</evidence>
<dbReference type="SMART" id="SM00899">
    <property type="entry name" value="FeoA"/>
    <property type="match status" value="1"/>
</dbReference>
<dbReference type="Proteomes" id="UP000029843">
    <property type="component" value="Unassembled WGS sequence"/>
</dbReference>
<proteinExistence type="predicted"/>
<gene>
    <name evidence="3" type="ORF">ND2E_0167</name>
</gene>
<dbReference type="InterPro" id="IPR008988">
    <property type="entry name" value="Transcriptional_repressor_C"/>
</dbReference>
<dbReference type="Gene3D" id="2.30.30.90">
    <property type="match status" value="1"/>
</dbReference>
<dbReference type="PATRIC" id="fig|28229.4.peg.3106"/>
<evidence type="ECO:0000313" key="3">
    <source>
        <dbReference type="EMBL" id="KGJ88874.1"/>
    </source>
</evidence>
<feature type="domain" description="Ferrous iron transporter FeoA-like" evidence="2">
    <location>
        <begin position="1"/>
        <end position="73"/>
    </location>
</feature>
<dbReference type="GO" id="GO:0046914">
    <property type="term" value="F:transition metal ion binding"/>
    <property type="evidence" value="ECO:0007669"/>
    <property type="project" value="InterPro"/>
</dbReference>
<sequence length="73" mass="8020">MTLAELPLNKPAKISALPKDETIAAQLIEQGFTLRSHVSLAHKAPFNGPMAFRLHNTKISIQRVVAEQIGVNF</sequence>
<dbReference type="Pfam" id="PF04023">
    <property type="entry name" value="FeoA"/>
    <property type="match status" value="1"/>
</dbReference>
<accession>A0A099KDN2</accession>
<evidence type="ECO:0000256" key="1">
    <source>
        <dbReference type="ARBA" id="ARBA00023004"/>
    </source>
</evidence>
<dbReference type="RefSeq" id="WP_033094771.1">
    <property type="nucleotide sequence ID" value="NZ_JQED01000042.1"/>
</dbReference>
<evidence type="ECO:0000259" key="2">
    <source>
        <dbReference type="SMART" id="SM00899"/>
    </source>
</evidence>
<organism evidence="3 4">
    <name type="scientific">Colwellia psychrerythraea</name>
    <name type="common">Vibrio psychroerythus</name>
    <dbReference type="NCBI Taxonomy" id="28229"/>
    <lineage>
        <taxon>Bacteria</taxon>
        <taxon>Pseudomonadati</taxon>
        <taxon>Pseudomonadota</taxon>
        <taxon>Gammaproteobacteria</taxon>
        <taxon>Alteromonadales</taxon>
        <taxon>Colwelliaceae</taxon>
        <taxon>Colwellia</taxon>
    </lineage>
</organism>
<name>A0A099KDN2_COLPS</name>
<dbReference type="InterPro" id="IPR038157">
    <property type="entry name" value="FeoA_core_dom"/>
</dbReference>
<keyword evidence="1" id="KW-0408">Iron</keyword>
<protein>
    <submittedName>
        <fullName evidence="3">FeoA family protein</fullName>
    </submittedName>
</protein>